<dbReference type="Pfam" id="PF00565">
    <property type="entry name" value="SNase"/>
    <property type="match status" value="1"/>
</dbReference>
<proteinExistence type="predicted"/>
<dbReference type="SUPFAM" id="SSF50199">
    <property type="entry name" value="Staphylococcal nuclease"/>
    <property type="match status" value="1"/>
</dbReference>
<dbReference type="GO" id="GO:0004519">
    <property type="term" value="F:endonuclease activity"/>
    <property type="evidence" value="ECO:0007669"/>
    <property type="project" value="UniProtKB-KW"/>
</dbReference>
<dbReference type="RefSeq" id="WP_114339630.1">
    <property type="nucleotide sequence ID" value="NZ_QPID01000012.1"/>
</dbReference>
<dbReference type="EMBL" id="QPID01000012">
    <property type="protein sequence ID" value="RCU45111.1"/>
    <property type="molecule type" value="Genomic_DNA"/>
</dbReference>
<sequence>MPNTFIVKFVRSLLIALLPVASVSFAVECIPPEYNDSGVVKYVNDGDTFTLHDGRKIRLLGIDAPEVEHLYPEKSEALALPATDLLKSLLPEGSSVSLRHDVRVKDKYGRTLAVVVNQQRQNVSEALLKAGLARQYWIPPNYYGWFCYQLHERRARAARVGLWALAENQPRSAVSVQPESRRQVDVVGKITRIEDSPKSLHLVLDNRIYVELDKQHLELFSEFNLRTQLLETVRITGRVYDAYDRLRMRLEHPWQLALISNLPPRQN</sequence>
<dbReference type="Proteomes" id="UP000252558">
    <property type="component" value="Unassembled WGS sequence"/>
</dbReference>
<keyword evidence="7" id="KW-1185">Reference proteome</keyword>
<dbReference type="PANTHER" id="PTHR12302:SF3">
    <property type="entry name" value="SERINE_THREONINE-PROTEIN KINASE 31"/>
    <property type="match status" value="1"/>
</dbReference>
<evidence type="ECO:0000256" key="2">
    <source>
        <dbReference type="ARBA" id="ARBA00022759"/>
    </source>
</evidence>
<dbReference type="PANTHER" id="PTHR12302">
    <property type="entry name" value="EBNA2 BINDING PROTEIN P100"/>
    <property type="match status" value="1"/>
</dbReference>
<gene>
    <name evidence="6" type="ORF">DU002_16925</name>
</gene>
<protein>
    <submittedName>
        <fullName evidence="6">Thermonuclease family protein</fullName>
    </submittedName>
</protein>
<evidence type="ECO:0000256" key="3">
    <source>
        <dbReference type="ARBA" id="ARBA00022801"/>
    </source>
</evidence>
<feature type="chain" id="PRO_5016571248" evidence="4">
    <location>
        <begin position="27"/>
        <end position="267"/>
    </location>
</feature>
<reference evidence="6 7" key="1">
    <citation type="submission" date="2018-07" db="EMBL/GenBank/DDBJ databases">
        <title>Corallincola holothuriorum sp. nov., a new facultative anaerobe isolated from sea cucumber Apostichopus japonicus.</title>
        <authorList>
            <person name="Xia H."/>
        </authorList>
    </citation>
    <scope>NUCLEOTIDE SEQUENCE [LARGE SCALE GENOMIC DNA]</scope>
    <source>
        <strain evidence="6 7">C4</strain>
    </source>
</reference>
<dbReference type="PROSITE" id="PS50830">
    <property type="entry name" value="TNASE_3"/>
    <property type="match status" value="1"/>
</dbReference>
<dbReference type="InterPro" id="IPR016071">
    <property type="entry name" value="Staphylococal_nuclease_OB-fold"/>
</dbReference>
<keyword evidence="2" id="KW-0255">Endonuclease</keyword>
<feature type="domain" description="TNase-like" evidence="5">
    <location>
        <begin position="34"/>
        <end position="165"/>
    </location>
</feature>
<evidence type="ECO:0000259" key="5">
    <source>
        <dbReference type="PROSITE" id="PS50830"/>
    </source>
</evidence>
<dbReference type="InterPro" id="IPR035437">
    <property type="entry name" value="SNase_OB-fold_sf"/>
</dbReference>
<evidence type="ECO:0000313" key="6">
    <source>
        <dbReference type="EMBL" id="RCU45111.1"/>
    </source>
</evidence>
<dbReference type="GO" id="GO:0016787">
    <property type="term" value="F:hydrolase activity"/>
    <property type="evidence" value="ECO:0007669"/>
    <property type="project" value="UniProtKB-KW"/>
</dbReference>
<evidence type="ECO:0000256" key="1">
    <source>
        <dbReference type="ARBA" id="ARBA00022722"/>
    </source>
</evidence>
<evidence type="ECO:0000313" key="7">
    <source>
        <dbReference type="Proteomes" id="UP000252558"/>
    </source>
</evidence>
<keyword evidence="4" id="KW-0732">Signal</keyword>
<dbReference type="SMART" id="SM00318">
    <property type="entry name" value="SNc"/>
    <property type="match status" value="1"/>
</dbReference>
<feature type="signal peptide" evidence="4">
    <location>
        <begin position="1"/>
        <end position="26"/>
    </location>
</feature>
<keyword evidence="1" id="KW-0540">Nuclease</keyword>
<organism evidence="6 7">
    <name type="scientific">Corallincola holothuriorum</name>
    <dbReference type="NCBI Taxonomy" id="2282215"/>
    <lineage>
        <taxon>Bacteria</taxon>
        <taxon>Pseudomonadati</taxon>
        <taxon>Pseudomonadota</taxon>
        <taxon>Gammaproteobacteria</taxon>
        <taxon>Alteromonadales</taxon>
        <taxon>Psychromonadaceae</taxon>
        <taxon>Corallincola</taxon>
    </lineage>
</organism>
<name>A0A368N6C8_9GAMM</name>
<comment type="caution">
    <text evidence="6">The sequence shown here is derived from an EMBL/GenBank/DDBJ whole genome shotgun (WGS) entry which is preliminary data.</text>
</comment>
<keyword evidence="3" id="KW-0378">Hydrolase</keyword>
<dbReference type="AlphaFoldDB" id="A0A368N6C8"/>
<evidence type="ECO:0000256" key="4">
    <source>
        <dbReference type="SAM" id="SignalP"/>
    </source>
</evidence>
<dbReference type="Gene3D" id="2.40.50.90">
    <property type="match status" value="1"/>
</dbReference>
<accession>A0A368N6C8</accession>
<dbReference type="OrthoDB" id="6867997at2"/>